<feature type="transmembrane region" description="Helical" evidence="1">
    <location>
        <begin position="12"/>
        <end position="31"/>
    </location>
</feature>
<keyword evidence="1" id="KW-0812">Transmembrane</keyword>
<accession>A0ABW3WD77</accession>
<dbReference type="Pfam" id="PF04116">
    <property type="entry name" value="FA_hydroxylase"/>
    <property type="match status" value="1"/>
</dbReference>
<organism evidence="3 4">
    <name type="scientific">Thauera mechernichensis</name>
    <dbReference type="NCBI Taxonomy" id="82788"/>
    <lineage>
        <taxon>Bacteria</taxon>
        <taxon>Pseudomonadati</taxon>
        <taxon>Pseudomonadota</taxon>
        <taxon>Betaproteobacteria</taxon>
        <taxon>Rhodocyclales</taxon>
        <taxon>Zoogloeaceae</taxon>
        <taxon>Thauera</taxon>
    </lineage>
</organism>
<keyword evidence="4" id="KW-1185">Reference proteome</keyword>
<feature type="transmembrane region" description="Helical" evidence="1">
    <location>
        <begin position="82"/>
        <end position="104"/>
    </location>
</feature>
<proteinExistence type="predicted"/>
<reference evidence="4" key="1">
    <citation type="journal article" date="2019" name="Int. J. Syst. Evol. Microbiol.">
        <title>The Global Catalogue of Microorganisms (GCM) 10K type strain sequencing project: providing services to taxonomists for standard genome sequencing and annotation.</title>
        <authorList>
            <consortium name="The Broad Institute Genomics Platform"/>
            <consortium name="The Broad Institute Genome Sequencing Center for Infectious Disease"/>
            <person name="Wu L."/>
            <person name="Ma J."/>
        </authorList>
    </citation>
    <scope>NUCLEOTIDE SEQUENCE [LARGE SCALE GENOMIC DNA]</scope>
    <source>
        <strain evidence="4">CCUG 48884</strain>
    </source>
</reference>
<evidence type="ECO:0000256" key="1">
    <source>
        <dbReference type="SAM" id="Phobius"/>
    </source>
</evidence>
<feature type="transmembrane region" description="Helical" evidence="1">
    <location>
        <begin position="37"/>
        <end position="61"/>
    </location>
</feature>
<feature type="domain" description="Fatty acid hydroxylase" evidence="2">
    <location>
        <begin position="43"/>
        <end position="173"/>
    </location>
</feature>
<keyword evidence="1" id="KW-0472">Membrane</keyword>
<name>A0ABW3WD77_9RHOO</name>
<evidence type="ECO:0000313" key="4">
    <source>
        <dbReference type="Proteomes" id="UP001597158"/>
    </source>
</evidence>
<protein>
    <submittedName>
        <fullName evidence="3">Sterol desaturase family protein</fullName>
    </submittedName>
</protein>
<gene>
    <name evidence="3" type="ORF">ACFQ4M_10115</name>
</gene>
<dbReference type="EMBL" id="JBHTMC010000020">
    <property type="protein sequence ID" value="MFD1263942.1"/>
    <property type="molecule type" value="Genomic_DNA"/>
</dbReference>
<dbReference type="Proteomes" id="UP001597158">
    <property type="component" value="Unassembled WGS sequence"/>
</dbReference>
<evidence type="ECO:0000259" key="2">
    <source>
        <dbReference type="Pfam" id="PF04116"/>
    </source>
</evidence>
<evidence type="ECO:0000313" key="3">
    <source>
        <dbReference type="EMBL" id="MFD1263942.1"/>
    </source>
</evidence>
<dbReference type="InterPro" id="IPR006694">
    <property type="entry name" value="Fatty_acid_hydroxylase"/>
</dbReference>
<dbReference type="RefSeq" id="WP_002937190.1">
    <property type="nucleotide sequence ID" value="NZ_JARQZE010000005.1"/>
</dbReference>
<comment type="caution">
    <text evidence="3">The sequence shown here is derived from an EMBL/GenBank/DDBJ whole genome shotgun (WGS) entry which is preliminary data.</text>
</comment>
<keyword evidence="1" id="KW-1133">Transmembrane helix</keyword>
<sequence length="178" mass="19422">MRHITRFEWPYPVSLAFPLLGLAGLVVWWPVSLWRWPALVGALAGLAGWTLLEYVLHRFVLHRIEPFRTWHLAHHADPSGPIRVPVAFSLGLLLAVLGVPVLLLGADGMAGPVSAGLLLGQVVQESVHVRLHAPADAGAGLARLCAHHAYHHQCDAERAFGTLTLFWDRCLGTAPPAR</sequence>